<dbReference type="PANTHER" id="PTHR47843">
    <property type="entry name" value="BTB DOMAIN-CONTAINING PROTEIN-RELATED"/>
    <property type="match status" value="1"/>
</dbReference>
<gene>
    <name evidence="2" type="ORF">K452DRAFT_298523</name>
</gene>
<dbReference type="PROSITE" id="PS50097">
    <property type="entry name" value="BTB"/>
    <property type="match status" value="1"/>
</dbReference>
<sequence length="96" mass="10486">MAWASTGTPASMAKGLREFFETGEYSDLIVKCSNGDELKVHKLVLFSQSPVLRNACDPQKGFKESKEGVIELNHDSPESVKAMLEFLSLGKPPGKT</sequence>
<dbReference type="GeneID" id="54299626"/>
<accession>A0A6A6BF36</accession>
<dbReference type="Proteomes" id="UP000799438">
    <property type="component" value="Unassembled WGS sequence"/>
</dbReference>
<dbReference type="InterPro" id="IPR000210">
    <property type="entry name" value="BTB/POZ_dom"/>
</dbReference>
<feature type="domain" description="BTB" evidence="1">
    <location>
        <begin position="26"/>
        <end position="91"/>
    </location>
</feature>
<proteinExistence type="predicted"/>
<name>A0A6A6BF36_9PEZI</name>
<keyword evidence="3" id="KW-1185">Reference proteome</keyword>
<dbReference type="EMBL" id="ML995486">
    <property type="protein sequence ID" value="KAF2141864.1"/>
    <property type="molecule type" value="Genomic_DNA"/>
</dbReference>
<evidence type="ECO:0000313" key="3">
    <source>
        <dbReference type="Proteomes" id="UP000799438"/>
    </source>
</evidence>
<reference evidence="2" key="1">
    <citation type="journal article" date="2020" name="Stud. Mycol.">
        <title>101 Dothideomycetes genomes: a test case for predicting lifestyles and emergence of pathogens.</title>
        <authorList>
            <person name="Haridas S."/>
            <person name="Albert R."/>
            <person name="Binder M."/>
            <person name="Bloem J."/>
            <person name="Labutti K."/>
            <person name="Salamov A."/>
            <person name="Andreopoulos B."/>
            <person name="Baker S."/>
            <person name="Barry K."/>
            <person name="Bills G."/>
            <person name="Bluhm B."/>
            <person name="Cannon C."/>
            <person name="Castanera R."/>
            <person name="Culley D."/>
            <person name="Daum C."/>
            <person name="Ezra D."/>
            <person name="Gonzalez J."/>
            <person name="Henrissat B."/>
            <person name="Kuo A."/>
            <person name="Liang C."/>
            <person name="Lipzen A."/>
            <person name="Lutzoni F."/>
            <person name="Magnuson J."/>
            <person name="Mondo S."/>
            <person name="Nolan M."/>
            <person name="Ohm R."/>
            <person name="Pangilinan J."/>
            <person name="Park H.-J."/>
            <person name="Ramirez L."/>
            <person name="Alfaro M."/>
            <person name="Sun H."/>
            <person name="Tritt A."/>
            <person name="Yoshinaga Y."/>
            <person name="Zwiers L.-H."/>
            <person name="Turgeon B."/>
            <person name="Goodwin S."/>
            <person name="Spatafora J."/>
            <person name="Crous P."/>
            <person name="Grigoriev I."/>
        </authorList>
    </citation>
    <scope>NUCLEOTIDE SEQUENCE</scope>
    <source>
        <strain evidence="2">CBS 121167</strain>
    </source>
</reference>
<evidence type="ECO:0000259" key="1">
    <source>
        <dbReference type="PROSITE" id="PS50097"/>
    </source>
</evidence>
<dbReference type="PANTHER" id="PTHR47843:SF5">
    <property type="entry name" value="BTB_POZ DOMAIN PROTEIN"/>
    <property type="match status" value="1"/>
</dbReference>
<protein>
    <recommendedName>
        <fullName evidence="1">BTB domain-containing protein</fullName>
    </recommendedName>
</protein>
<dbReference type="AlphaFoldDB" id="A0A6A6BF36"/>
<dbReference type="CDD" id="cd18186">
    <property type="entry name" value="BTB_POZ_ZBTB_KLHL-like"/>
    <property type="match status" value="1"/>
</dbReference>
<dbReference type="InterPro" id="IPR011333">
    <property type="entry name" value="SKP1/BTB/POZ_sf"/>
</dbReference>
<dbReference type="Pfam" id="PF00651">
    <property type="entry name" value="BTB"/>
    <property type="match status" value="1"/>
</dbReference>
<dbReference type="OrthoDB" id="3945999at2759"/>
<dbReference type="RefSeq" id="XP_033397576.1">
    <property type="nucleotide sequence ID" value="XM_033542129.1"/>
</dbReference>
<dbReference type="SUPFAM" id="SSF54695">
    <property type="entry name" value="POZ domain"/>
    <property type="match status" value="1"/>
</dbReference>
<organism evidence="2 3">
    <name type="scientific">Aplosporella prunicola CBS 121167</name>
    <dbReference type="NCBI Taxonomy" id="1176127"/>
    <lineage>
        <taxon>Eukaryota</taxon>
        <taxon>Fungi</taxon>
        <taxon>Dikarya</taxon>
        <taxon>Ascomycota</taxon>
        <taxon>Pezizomycotina</taxon>
        <taxon>Dothideomycetes</taxon>
        <taxon>Dothideomycetes incertae sedis</taxon>
        <taxon>Botryosphaeriales</taxon>
        <taxon>Aplosporellaceae</taxon>
        <taxon>Aplosporella</taxon>
    </lineage>
</organism>
<evidence type="ECO:0000313" key="2">
    <source>
        <dbReference type="EMBL" id="KAF2141864.1"/>
    </source>
</evidence>
<dbReference type="Gene3D" id="3.30.710.10">
    <property type="entry name" value="Potassium Channel Kv1.1, Chain A"/>
    <property type="match status" value="1"/>
</dbReference>